<feature type="non-terminal residue" evidence="8">
    <location>
        <position position="1"/>
    </location>
</feature>
<feature type="compositionally biased region" description="Basic and acidic residues" evidence="6">
    <location>
        <begin position="121"/>
        <end position="138"/>
    </location>
</feature>
<evidence type="ECO:0000259" key="7">
    <source>
        <dbReference type="PROSITE" id="PS50846"/>
    </source>
</evidence>
<dbReference type="Gene3D" id="3.30.70.100">
    <property type="match status" value="2"/>
</dbReference>
<reference evidence="8 9" key="1">
    <citation type="journal article" date="2019" name="Genome Biol. Evol.">
        <title>The Rhododendron genome and chromosomal organization provide insight into shared whole-genome duplications across the heath family (Ericaceae).</title>
        <authorList>
            <person name="Soza V.L."/>
            <person name="Lindsley D."/>
            <person name="Waalkes A."/>
            <person name="Ramage E."/>
            <person name="Patwardhan R.P."/>
            <person name="Burton J.N."/>
            <person name="Adey A."/>
            <person name="Kumar A."/>
            <person name="Qiu R."/>
            <person name="Shendure J."/>
            <person name="Hall B."/>
        </authorList>
    </citation>
    <scope>NUCLEOTIDE SEQUENCE [LARGE SCALE GENOMIC DNA]</scope>
    <source>
        <strain evidence="8">RSF 1966-606</strain>
    </source>
</reference>
<feature type="compositionally biased region" description="Pro residues" evidence="6">
    <location>
        <begin position="38"/>
        <end position="47"/>
    </location>
</feature>
<dbReference type="Pfam" id="PF00403">
    <property type="entry name" value="HMA"/>
    <property type="match status" value="2"/>
</dbReference>
<dbReference type="OrthoDB" id="785630at2759"/>
<comment type="caution">
    <text evidence="8">The sequence shown here is derived from an EMBL/GenBank/DDBJ whole genome shotgun (WGS) entry which is preliminary data.</text>
</comment>
<dbReference type="GO" id="GO:0009626">
    <property type="term" value="P:plant-type hypersensitive response"/>
    <property type="evidence" value="ECO:0007669"/>
    <property type="project" value="UniProtKB-KW"/>
</dbReference>
<organism evidence="8 9">
    <name type="scientific">Rhododendron williamsianum</name>
    <dbReference type="NCBI Taxonomy" id="262921"/>
    <lineage>
        <taxon>Eukaryota</taxon>
        <taxon>Viridiplantae</taxon>
        <taxon>Streptophyta</taxon>
        <taxon>Embryophyta</taxon>
        <taxon>Tracheophyta</taxon>
        <taxon>Spermatophyta</taxon>
        <taxon>Magnoliopsida</taxon>
        <taxon>eudicotyledons</taxon>
        <taxon>Gunneridae</taxon>
        <taxon>Pentapetalae</taxon>
        <taxon>asterids</taxon>
        <taxon>Ericales</taxon>
        <taxon>Ericaceae</taxon>
        <taxon>Ericoideae</taxon>
        <taxon>Rhodoreae</taxon>
        <taxon>Rhododendron</taxon>
    </lineage>
</organism>
<dbReference type="GO" id="GO:0016020">
    <property type="term" value="C:membrane"/>
    <property type="evidence" value="ECO:0007669"/>
    <property type="project" value="UniProtKB-SubCell"/>
</dbReference>
<evidence type="ECO:0000313" key="9">
    <source>
        <dbReference type="Proteomes" id="UP000428333"/>
    </source>
</evidence>
<proteinExistence type="inferred from homology"/>
<dbReference type="PANTHER" id="PTHR46195">
    <property type="entry name" value="HEAVY METAL-ASSOCIATED ISOPRENYLATED PLANT PROTEIN 7"/>
    <property type="match status" value="1"/>
</dbReference>
<dbReference type="FunFam" id="3.30.70.100:FF:000008">
    <property type="entry name" value="Copper transport protein ATOX1"/>
    <property type="match status" value="1"/>
</dbReference>
<dbReference type="CDD" id="cd00371">
    <property type="entry name" value="HMA"/>
    <property type="match status" value="2"/>
</dbReference>
<evidence type="ECO:0000256" key="6">
    <source>
        <dbReference type="SAM" id="MobiDB-lite"/>
    </source>
</evidence>
<dbReference type="EMBL" id="QEFC01002165">
    <property type="protein sequence ID" value="KAE9453614.1"/>
    <property type="molecule type" value="Genomic_DNA"/>
</dbReference>
<feature type="domain" description="HMA" evidence="7">
    <location>
        <begin position="46"/>
        <end position="110"/>
    </location>
</feature>
<dbReference type="PANTHER" id="PTHR46195:SF2">
    <property type="entry name" value="HEAVY METAL-ASSOCIATED ISOPRENYLATED PLANT PROTEIN 7"/>
    <property type="match status" value="1"/>
</dbReference>
<evidence type="ECO:0000256" key="3">
    <source>
        <dbReference type="ARBA" id="ARBA00022723"/>
    </source>
</evidence>
<accession>A0A6A4LAW6</accession>
<evidence type="ECO:0000256" key="2">
    <source>
        <dbReference type="ARBA" id="ARBA00022481"/>
    </source>
</evidence>
<comment type="similarity">
    <text evidence="5">Belongs to the HIPP family.</text>
</comment>
<evidence type="ECO:0000256" key="4">
    <source>
        <dbReference type="ARBA" id="ARBA00023289"/>
    </source>
</evidence>
<evidence type="ECO:0000256" key="1">
    <source>
        <dbReference type="ARBA" id="ARBA00004170"/>
    </source>
</evidence>
<gene>
    <name evidence="8" type="ORF">C3L33_14470</name>
</gene>
<dbReference type="SUPFAM" id="SSF55008">
    <property type="entry name" value="HMA, heavy metal-associated domain"/>
    <property type="match status" value="2"/>
</dbReference>
<dbReference type="InterPro" id="IPR006121">
    <property type="entry name" value="HMA_dom"/>
</dbReference>
<dbReference type="AlphaFoldDB" id="A0A6A4LAW6"/>
<name>A0A6A4LAW6_9ERIC</name>
<keyword evidence="4" id="KW-0636">Prenylation</keyword>
<feature type="domain" description="HMA" evidence="7">
    <location>
        <begin position="145"/>
        <end position="209"/>
    </location>
</feature>
<feature type="region of interest" description="Disordered" evidence="6">
    <location>
        <begin position="1"/>
        <end position="48"/>
    </location>
</feature>
<keyword evidence="3" id="KW-0479">Metal-binding</keyword>
<comment type="subcellular location">
    <subcellularLocation>
        <location evidence="1">Membrane</location>
        <topology evidence="1">Peripheral membrane protein</topology>
    </subcellularLocation>
</comment>
<feature type="compositionally biased region" description="Basic and acidic residues" evidence="6">
    <location>
        <begin position="213"/>
        <end position="247"/>
    </location>
</feature>
<keyword evidence="9" id="KW-1185">Reference proteome</keyword>
<keyword evidence="4" id="KW-0449">Lipoprotein</keyword>
<dbReference type="PROSITE" id="PS50846">
    <property type="entry name" value="HMA_2"/>
    <property type="match status" value="2"/>
</dbReference>
<protein>
    <recommendedName>
        <fullName evidence="7">HMA domain-containing protein</fullName>
    </recommendedName>
</protein>
<feature type="region of interest" description="Disordered" evidence="6">
    <location>
        <begin position="207"/>
        <end position="247"/>
    </location>
</feature>
<sequence length="312" mass="35258">MEEKKAGEEKKEETKAEKVSEEKKEEKKAEETKDAAAAPPPPPPPPQEIVLKVYMHCEGCAKKVRRCLKGFEGVEEVQTDCKAHKVVVKGEKADPVKVLERVQKKSHRQVELISPIPKPPPAEDEKKTEEKEVAKPEEKKEVPQVITVILQVHMHCEACAQEIKRRILKMKGVENVEPDLKSSQVTVKGVFDPPDLVDYIHRRTGKHAAIVKQEPEKKEEEKGKEEKKVDEGGDKKAEEAAKEKKEGGGDVVVVAAAEGGEEVVDVVELRKNEFYYNYPQHYQIYHPYPQRELPTYAPQMFSDENPNACAVM</sequence>
<feature type="region of interest" description="Disordered" evidence="6">
    <location>
        <begin position="108"/>
        <end position="138"/>
    </location>
</feature>
<dbReference type="InterPro" id="IPR036163">
    <property type="entry name" value="HMA_dom_sf"/>
</dbReference>
<dbReference type="GO" id="GO:0046872">
    <property type="term" value="F:metal ion binding"/>
    <property type="evidence" value="ECO:0007669"/>
    <property type="project" value="UniProtKB-KW"/>
</dbReference>
<feature type="compositionally biased region" description="Basic and acidic residues" evidence="6">
    <location>
        <begin position="1"/>
        <end position="34"/>
    </location>
</feature>
<dbReference type="InterPro" id="IPR044577">
    <property type="entry name" value="HIPP4/7/8/17/18/19"/>
</dbReference>
<dbReference type="Proteomes" id="UP000428333">
    <property type="component" value="Linkage Group LG08"/>
</dbReference>
<evidence type="ECO:0000313" key="8">
    <source>
        <dbReference type="EMBL" id="KAE9453614.1"/>
    </source>
</evidence>
<evidence type="ECO:0000256" key="5">
    <source>
        <dbReference type="ARBA" id="ARBA00024045"/>
    </source>
</evidence>
<keyword evidence="2" id="KW-0488">Methylation</keyword>